<proteinExistence type="inferred from homology"/>
<evidence type="ECO:0000259" key="12">
    <source>
        <dbReference type="Pfam" id="PF08546"/>
    </source>
</evidence>
<dbReference type="InterPro" id="IPR013328">
    <property type="entry name" value="6PGD_dom2"/>
</dbReference>
<dbReference type="GO" id="GO:0050661">
    <property type="term" value="F:NADP binding"/>
    <property type="evidence" value="ECO:0007669"/>
    <property type="project" value="TreeGrafter"/>
</dbReference>
<reference evidence="14" key="1">
    <citation type="journal article" date="2018" name="Front. Microbiol.">
        <title>Genome-Based Analysis Reveals the Taxonomy and Diversity of the Family Idiomarinaceae.</title>
        <authorList>
            <person name="Liu Y."/>
            <person name="Lai Q."/>
            <person name="Shao Z."/>
        </authorList>
    </citation>
    <scope>NUCLEOTIDE SEQUENCE [LARGE SCALE GENOMIC DNA]</scope>
    <source>
        <strain evidence="14">CVS-6</strain>
    </source>
</reference>
<dbReference type="PANTHER" id="PTHR43765:SF2">
    <property type="entry name" value="2-DEHYDROPANTOATE 2-REDUCTASE"/>
    <property type="match status" value="1"/>
</dbReference>
<dbReference type="InterPro" id="IPR036291">
    <property type="entry name" value="NAD(P)-bd_dom_sf"/>
</dbReference>
<evidence type="ECO:0000313" key="13">
    <source>
        <dbReference type="EMBL" id="RUO59491.1"/>
    </source>
</evidence>
<dbReference type="GO" id="GO:0015940">
    <property type="term" value="P:pantothenate biosynthetic process"/>
    <property type="evidence" value="ECO:0007669"/>
    <property type="project" value="UniProtKB-UniPathway"/>
</dbReference>
<dbReference type="AlphaFoldDB" id="A0A432YEW3"/>
<dbReference type="EC" id="1.1.1.169" evidence="3 10"/>
<dbReference type="Gene3D" id="1.10.1040.10">
    <property type="entry name" value="N-(1-d-carboxylethyl)-l-norvaline Dehydrogenase, domain 2"/>
    <property type="match status" value="1"/>
</dbReference>
<dbReference type="InterPro" id="IPR008927">
    <property type="entry name" value="6-PGluconate_DH-like_C_sf"/>
</dbReference>
<evidence type="ECO:0000256" key="5">
    <source>
        <dbReference type="ARBA" id="ARBA00022655"/>
    </source>
</evidence>
<dbReference type="GO" id="GO:0008677">
    <property type="term" value="F:2-dehydropantoate 2-reductase activity"/>
    <property type="evidence" value="ECO:0007669"/>
    <property type="project" value="UniProtKB-EC"/>
</dbReference>
<comment type="pathway">
    <text evidence="1 10">Cofactor biosynthesis; (R)-pantothenate biosynthesis; (R)-pantoate from 3-methyl-2-oxobutanoate: step 2/2.</text>
</comment>
<dbReference type="GO" id="GO:0005737">
    <property type="term" value="C:cytoplasm"/>
    <property type="evidence" value="ECO:0007669"/>
    <property type="project" value="TreeGrafter"/>
</dbReference>
<comment type="similarity">
    <text evidence="2 10">Belongs to the ketopantoate reductase family.</text>
</comment>
<evidence type="ECO:0000259" key="11">
    <source>
        <dbReference type="Pfam" id="PF02558"/>
    </source>
</evidence>
<name>A0A432YEW3_9GAMM</name>
<evidence type="ECO:0000256" key="3">
    <source>
        <dbReference type="ARBA" id="ARBA00013014"/>
    </source>
</evidence>
<dbReference type="UniPathway" id="UPA00028">
    <property type="reaction ID" value="UER00004"/>
</dbReference>
<feature type="domain" description="Ketopantoate reductase C-terminal" evidence="12">
    <location>
        <begin position="163"/>
        <end position="286"/>
    </location>
</feature>
<evidence type="ECO:0000256" key="6">
    <source>
        <dbReference type="ARBA" id="ARBA00022857"/>
    </source>
</evidence>
<evidence type="ECO:0000256" key="2">
    <source>
        <dbReference type="ARBA" id="ARBA00007870"/>
    </source>
</evidence>
<dbReference type="PANTHER" id="PTHR43765">
    <property type="entry name" value="2-DEHYDROPANTOATE 2-REDUCTASE-RELATED"/>
    <property type="match status" value="1"/>
</dbReference>
<gene>
    <name evidence="13" type="ORF">CWI71_08715</name>
</gene>
<comment type="function">
    <text evidence="10">Catalyzes the NADPH-dependent reduction of ketopantoate into pantoic acid.</text>
</comment>
<dbReference type="InterPro" id="IPR050838">
    <property type="entry name" value="Ketopantoate_reductase"/>
</dbReference>
<keyword evidence="6 10" id="KW-0521">NADP</keyword>
<dbReference type="InterPro" id="IPR013332">
    <property type="entry name" value="KPR_N"/>
</dbReference>
<dbReference type="Gene3D" id="3.40.50.720">
    <property type="entry name" value="NAD(P)-binding Rossmann-like Domain"/>
    <property type="match status" value="1"/>
</dbReference>
<dbReference type="EMBL" id="PIPY01000008">
    <property type="protein sequence ID" value="RUO59491.1"/>
    <property type="molecule type" value="Genomic_DNA"/>
</dbReference>
<evidence type="ECO:0000256" key="4">
    <source>
        <dbReference type="ARBA" id="ARBA00019465"/>
    </source>
</evidence>
<evidence type="ECO:0000256" key="10">
    <source>
        <dbReference type="RuleBase" id="RU362068"/>
    </source>
</evidence>
<organism evidence="13 14">
    <name type="scientific">Pseudidiomarina insulisalsae</name>
    <dbReference type="NCBI Taxonomy" id="575789"/>
    <lineage>
        <taxon>Bacteria</taxon>
        <taxon>Pseudomonadati</taxon>
        <taxon>Pseudomonadota</taxon>
        <taxon>Gammaproteobacteria</taxon>
        <taxon>Alteromonadales</taxon>
        <taxon>Idiomarinaceae</taxon>
        <taxon>Pseudidiomarina</taxon>
    </lineage>
</organism>
<dbReference type="Proteomes" id="UP000288259">
    <property type="component" value="Unassembled WGS sequence"/>
</dbReference>
<accession>A0A432YEW3</accession>
<dbReference type="RefSeq" id="WP_126754878.1">
    <property type="nucleotide sequence ID" value="NZ_PIPY01000008.1"/>
</dbReference>
<keyword evidence="14" id="KW-1185">Reference proteome</keyword>
<sequence length="292" mass="32587">MTKQLPWLVVGQGALGSLMAVQLARQNQSVQLKLRQSQRVTIAYEQSSHSFTGTIGINCPSLIFAAVKAYQVAPLLDEFRQQPLFDQSQLILSYNGMLSNEAEQLRPQDWHWVTTHGAYRDGNQVVHGGHGESWLGGMAGQTTPPAFFSQLEQALPPLHFSSDINLRRWYKLAVNCLINPYTVIHQCRNGELPERVAPAEWRQVADEIVQLAAARGRQLDAEDLLAQARRVIAQTAANRSSMLQDYRLQRPLELDYLNGFVVTASAAEGMVAPANQLLCERIKAMQATRDPQ</sequence>
<evidence type="ECO:0000256" key="7">
    <source>
        <dbReference type="ARBA" id="ARBA00023002"/>
    </source>
</evidence>
<evidence type="ECO:0000256" key="8">
    <source>
        <dbReference type="ARBA" id="ARBA00032024"/>
    </source>
</evidence>
<keyword evidence="7 10" id="KW-0560">Oxidoreductase</keyword>
<dbReference type="NCBIfam" id="TIGR00745">
    <property type="entry name" value="apbA_panE"/>
    <property type="match status" value="1"/>
</dbReference>
<dbReference type="SUPFAM" id="SSF51735">
    <property type="entry name" value="NAD(P)-binding Rossmann-fold domains"/>
    <property type="match status" value="1"/>
</dbReference>
<dbReference type="SUPFAM" id="SSF48179">
    <property type="entry name" value="6-phosphogluconate dehydrogenase C-terminal domain-like"/>
    <property type="match status" value="1"/>
</dbReference>
<dbReference type="Pfam" id="PF02558">
    <property type="entry name" value="ApbA"/>
    <property type="match status" value="1"/>
</dbReference>
<evidence type="ECO:0000256" key="9">
    <source>
        <dbReference type="ARBA" id="ARBA00048793"/>
    </source>
</evidence>
<comment type="catalytic activity">
    <reaction evidence="9 10">
        <text>(R)-pantoate + NADP(+) = 2-dehydropantoate + NADPH + H(+)</text>
        <dbReference type="Rhea" id="RHEA:16233"/>
        <dbReference type="ChEBI" id="CHEBI:11561"/>
        <dbReference type="ChEBI" id="CHEBI:15378"/>
        <dbReference type="ChEBI" id="CHEBI:15980"/>
        <dbReference type="ChEBI" id="CHEBI:57783"/>
        <dbReference type="ChEBI" id="CHEBI:58349"/>
        <dbReference type="EC" id="1.1.1.169"/>
    </reaction>
</comment>
<dbReference type="InterPro" id="IPR013752">
    <property type="entry name" value="KPA_reductase"/>
</dbReference>
<dbReference type="InterPro" id="IPR003710">
    <property type="entry name" value="ApbA"/>
</dbReference>
<keyword evidence="5 10" id="KW-0566">Pantothenate biosynthesis</keyword>
<evidence type="ECO:0000313" key="14">
    <source>
        <dbReference type="Proteomes" id="UP000288259"/>
    </source>
</evidence>
<feature type="domain" description="Ketopantoate reductase N-terminal" evidence="11">
    <location>
        <begin position="7"/>
        <end position="138"/>
    </location>
</feature>
<protein>
    <recommendedName>
        <fullName evidence="4 10">2-dehydropantoate 2-reductase</fullName>
        <ecNumber evidence="3 10">1.1.1.169</ecNumber>
    </recommendedName>
    <alternativeName>
        <fullName evidence="8 10">Ketopantoate reductase</fullName>
    </alternativeName>
</protein>
<dbReference type="OrthoDB" id="6530772at2"/>
<dbReference type="Pfam" id="PF08546">
    <property type="entry name" value="ApbA_C"/>
    <property type="match status" value="1"/>
</dbReference>
<evidence type="ECO:0000256" key="1">
    <source>
        <dbReference type="ARBA" id="ARBA00004994"/>
    </source>
</evidence>
<comment type="caution">
    <text evidence="13">The sequence shown here is derived from an EMBL/GenBank/DDBJ whole genome shotgun (WGS) entry which is preliminary data.</text>
</comment>